<organism evidence="1">
    <name type="scientific">Culex pipiens</name>
    <name type="common">House mosquito</name>
    <dbReference type="NCBI Taxonomy" id="7175"/>
    <lineage>
        <taxon>Eukaryota</taxon>
        <taxon>Metazoa</taxon>
        <taxon>Ecdysozoa</taxon>
        <taxon>Arthropoda</taxon>
        <taxon>Hexapoda</taxon>
        <taxon>Insecta</taxon>
        <taxon>Pterygota</taxon>
        <taxon>Neoptera</taxon>
        <taxon>Endopterygota</taxon>
        <taxon>Diptera</taxon>
        <taxon>Nematocera</taxon>
        <taxon>Culicoidea</taxon>
        <taxon>Culicidae</taxon>
        <taxon>Culicinae</taxon>
        <taxon>Culicini</taxon>
        <taxon>Culex</taxon>
        <taxon>Culex</taxon>
    </lineage>
</organism>
<reference evidence="1" key="1">
    <citation type="submission" date="2021-05" db="EMBL/GenBank/DDBJ databases">
        <authorList>
            <person name="Alioto T."/>
            <person name="Alioto T."/>
            <person name="Gomez Garrido J."/>
        </authorList>
    </citation>
    <scope>NUCLEOTIDE SEQUENCE</scope>
</reference>
<accession>A0A8D8H5V0</accession>
<sequence>MADEEAANFLTNLELGHLVEPFKAAGAKKEDFQYLRDNLVELMVLAPILADRRKIVEAFDKEQASSSSSRKIADSSSKAPVSIRAVRKYKFVFKIIQLGISYQM</sequence>
<dbReference type="AlphaFoldDB" id="A0A8D8H5V0"/>
<dbReference type="EMBL" id="HBUE01305132">
    <property type="protein sequence ID" value="CAG6580581.1"/>
    <property type="molecule type" value="Transcribed_RNA"/>
</dbReference>
<name>A0A8D8H5V0_CULPI</name>
<evidence type="ECO:0000313" key="1">
    <source>
        <dbReference type="EMBL" id="CAG6528825.1"/>
    </source>
</evidence>
<dbReference type="EMBL" id="HBUE01199034">
    <property type="protein sequence ID" value="CAG6528825.1"/>
    <property type="molecule type" value="Transcribed_RNA"/>
</dbReference>
<protein>
    <submittedName>
        <fullName evidence="1">(northern house mosquito) hypothetical protein</fullName>
    </submittedName>
</protein>
<proteinExistence type="predicted"/>